<feature type="transmembrane region" description="Helical" evidence="12">
    <location>
        <begin position="392"/>
        <end position="414"/>
    </location>
</feature>
<dbReference type="EMBL" id="JAODUO010000101">
    <property type="protein sequence ID" value="KAK2189638.1"/>
    <property type="molecule type" value="Genomic_DNA"/>
</dbReference>
<evidence type="ECO:0000256" key="11">
    <source>
        <dbReference type="RuleBase" id="RU000679"/>
    </source>
</evidence>
<dbReference type="GO" id="GO:0005886">
    <property type="term" value="C:plasma membrane"/>
    <property type="evidence" value="ECO:0007669"/>
    <property type="project" value="TreeGrafter"/>
</dbReference>
<sequence length="434" mass="50171">MRKESWRSAAHIRLAESEAAGMTALDNLEKIHSAYRKAIPLLNYSATPSGRYDSFYLRALFKEDQNESSTYDTARASLHDYIQLIQVLINMSNCSDEDVDQNYLNNHTSYIYRLKGRFDVYTRQLQEYKEYITERPLNLIEGFKDEYGADIQLLDAVVPNLKLGIEYLRFFGDDLSEVTRVVKGNHNTELLRLYMENFERQMPASMMQMVDSDDGFYGFTVPRIHKIYEDALYKVREFKRNIDTGQDNICSLMARAAADPSFTDVFNGMDEDFYEHYFKQPGCDGDGKQRPCVTEATNYVKMIMLQRKITCDEHNGTRGSIDRTMDDLRKSGVTKLQNKLKTLREQKQLNGDFHSRNFVKLNIYMRDLRVKTFEQQIGYTIIGMLGDIGGSMGMYIGASIITLFEAFDIVLLALARRRRKKTDHGTPPVEDHLA</sequence>
<dbReference type="PANTHER" id="PTHR11690:SF293">
    <property type="entry name" value="ACID-SENSING ION CHANNEL 1"/>
    <property type="match status" value="1"/>
</dbReference>
<comment type="subcellular location">
    <subcellularLocation>
        <location evidence="1">Membrane</location>
        <topology evidence="1">Multi-pass membrane protein</topology>
    </subcellularLocation>
</comment>
<evidence type="ECO:0000256" key="6">
    <source>
        <dbReference type="ARBA" id="ARBA00023053"/>
    </source>
</evidence>
<reference evidence="13" key="1">
    <citation type="journal article" date="2023" name="Mol. Biol. Evol.">
        <title>Third-Generation Sequencing Reveals the Adaptive Role of the Epigenome in Three Deep-Sea Polychaetes.</title>
        <authorList>
            <person name="Perez M."/>
            <person name="Aroh O."/>
            <person name="Sun Y."/>
            <person name="Lan Y."/>
            <person name="Juniper S.K."/>
            <person name="Young C.R."/>
            <person name="Angers B."/>
            <person name="Qian P.Y."/>
        </authorList>
    </citation>
    <scope>NUCLEOTIDE SEQUENCE</scope>
    <source>
        <strain evidence="13">R07B-5</strain>
    </source>
</reference>
<comment type="similarity">
    <text evidence="11">Belongs to the amiloride-sensitive sodium channel (TC 1.A.6) family.</text>
</comment>
<dbReference type="PRINTS" id="PR01078">
    <property type="entry name" value="AMINACHANNEL"/>
</dbReference>
<keyword evidence="7 11" id="KW-0406">Ion transport</keyword>
<keyword evidence="8 12" id="KW-0472">Membrane</keyword>
<evidence type="ECO:0000256" key="7">
    <source>
        <dbReference type="ARBA" id="ARBA00023065"/>
    </source>
</evidence>
<evidence type="ECO:0000256" key="12">
    <source>
        <dbReference type="SAM" id="Phobius"/>
    </source>
</evidence>
<dbReference type="Gene3D" id="1.10.287.770">
    <property type="entry name" value="YojJ-like"/>
    <property type="match status" value="1"/>
</dbReference>
<gene>
    <name evidence="13" type="ORF">NP493_101g09066</name>
</gene>
<comment type="caution">
    <text evidence="13">The sequence shown here is derived from an EMBL/GenBank/DDBJ whole genome shotgun (WGS) entry which is preliminary data.</text>
</comment>
<dbReference type="AlphaFoldDB" id="A0AAD9UHE4"/>
<name>A0AAD9UHE4_RIDPI</name>
<dbReference type="InterPro" id="IPR001873">
    <property type="entry name" value="ENaC"/>
</dbReference>
<evidence type="ECO:0000256" key="5">
    <source>
        <dbReference type="ARBA" id="ARBA00022989"/>
    </source>
</evidence>
<keyword evidence="2 11" id="KW-0813">Transport</keyword>
<dbReference type="PANTHER" id="PTHR11690">
    <property type="entry name" value="AMILORIDE-SENSITIVE SODIUM CHANNEL-RELATED"/>
    <property type="match status" value="1"/>
</dbReference>
<accession>A0AAD9UHE4</accession>
<organism evidence="13 14">
    <name type="scientific">Ridgeia piscesae</name>
    <name type="common">Tubeworm</name>
    <dbReference type="NCBI Taxonomy" id="27915"/>
    <lineage>
        <taxon>Eukaryota</taxon>
        <taxon>Metazoa</taxon>
        <taxon>Spiralia</taxon>
        <taxon>Lophotrochozoa</taxon>
        <taxon>Annelida</taxon>
        <taxon>Polychaeta</taxon>
        <taxon>Sedentaria</taxon>
        <taxon>Canalipalpata</taxon>
        <taxon>Sabellida</taxon>
        <taxon>Siboglinidae</taxon>
        <taxon>Ridgeia</taxon>
    </lineage>
</organism>
<keyword evidence="6" id="KW-0915">Sodium</keyword>
<proteinExistence type="inferred from homology"/>
<evidence type="ECO:0000256" key="9">
    <source>
        <dbReference type="ARBA" id="ARBA00023201"/>
    </source>
</evidence>
<dbReference type="GO" id="GO:0015280">
    <property type="term" value="F:ligand-gated sodium channel activity"/>
    <property type="evidence" value="ECO:0007669"/>
    <property type="project" value="TreeGrafter"/>
</dbReference>
<keyword evidence="14" id="KW-1185">Reference proteome</keyword>
<evidence type="ECO:0000256" key="4">
    <source>
        <dbReference type="ARBA" id="ARBA00022692"/>
    </source>
</evidence>
<evidence type="ECO:0000256" key="3">
    <source>
        <dbReference type="ARBA" id="ARBA00022461"/>
    </source>
</evidence>
<dbReference type="Pfam" id="PF00858">
    <property type="entry name" value="ASC"/>
    <property type="match status" value="1"/>
</dbReference>
<dbReference type="Proteomes" id="UP001209878">
    <property type="component" value="Unassembled WGS sequence"/>
</dbReference>
<evidence type="ECO:0000256" key="10">
    <source>
        <dbReference type="ARBA" id="ARBA00023303"/>
    </source>
</evidence>
<evidence type="ECO:0000256" key="8">
    <source>
        <dbReference type="ARBA" id="ARBA00023136"/>
    </source>
</evidence>
<keyword evidence="4 11" id="KW-0812">Transmembrane</keyword>
<keyword evidence="3 11" id="KW-0894">Sodium channel</keyword>
<keyword evidence="5 12" id="KW-1133">Transmembrane helix</keyword>
<evidence type="ECO:0000313" key="13">
    <source>
        <dbReference type="EMBL" id="KAK2189638.1"/>
    </source>
</evidence>
<protein>
    <submittedName>
        <fullName evidence="13">Uncharacterized protein</fullName>
    </submittedName>
</protein>
<keyword evidence="10 11" id="KW-0407">Ion channel</keyword>
<evidence type="ECO:0000313" key="14">
    <source>
        <dbReference type="Proteomes" id="UP001209878"/>
    </source>
</evidence>
<keyword evidence="9 11" id="KW-0739">Sodium transport</keyword>
<evidence type="ECO:0000256" key="1">
    <source>
        <dbReference type="ARBA" id="ARBA00004141"/>
    </source>
</evidence>
<evidence type="ECO:0000256" key="2">
    <source>
        <dbReference type="ARBA" id="ARBA00022448"/>
    </source>
</evidence>